<dbReference type="AlphaFoldDB" id="A0A8S3WVA6"/>
<gene>
    <name evidence="7" type="ORF">PAPOLLO_LOCUS10619</name>
</gene>
<keyword evidence="2" id="KW-0808">Transferase</keyword>
<dbReference type="EMBL" id="CAJQZP010000758">
    <property type="protein sequence ID" value="CAG4983342.1"/>
    <property type="molecule type" value="Genomic_DNA"/>
</dbReference>
<evidence type="ECO:0000256" key="5">
    <source>
        <dbReference type="ARBA" id="ARBA00033740"/>
    </source>
</evidence>
<dbReference type="GO" id="GO:0004161">
    <property type="term" value="F:dimethylallyltranstransferase activity"/>
    <property type="evidence" value="ECO:0007669"/>
    <property type="project" value="TreeGrafter"/>
</dbReference>
<feature type="region of interest" description="Disordered" evidence="6">
    <location>
        <begin position="1"/>
        <end position="25"/>
    </location>
</feature>
<dbReference type="GO" id="GO:0004337">
    <property type="term" value="F:(2E,6E)-farnesyl diphosphate synthase activity"/>
    <property type="evidence" value="ECO:0007669"/>
    <property type="project" value="TreeGrafter"/>
</dbReference>
<reference evidence="7" key="1">
    <citation type="submission" date="2021-04" db="EMBL/GenBank/DDBJ databases">
        <authorList>
            <person name="Tunstrom K."/>
        </authorList>
    </citation>
    <scope>NUCLEOTIDE SEQUENCE</scope>
</reference>
<evidence type="ECO:0000313" key="8">
    <source>
        <dbReference type="Proteomes" id="UP000691718"/>
    </source>
</evidence>
<proteinExistence type="predicted"/>
<comment type="cofactor">
    <cofactor evidence="1">
        <name>Mg(2+)</name>
        <dbReference type="ChEBI" id="CHEBI:18420"/>
    </cofactor>
</comment>
<dbReference type="InterPro" id="IPR000092">
    <property type="entry name" value="Polyprenyl_synt"/>
</dbReference>
<dbReference type="GO" id="GO:0045337">
    <property type="term" value="P:farnesyl diphosphate biosynthetic process"/>
    <property type="evidence" value="ECO:0007669"/>
    <property type="project" value="TreeGrafter"/>
</dbReference>
<comment type="caution">
    <text evidence="7">The sequence shown here is derived from an EMBL/GenBank/DDBJ whole genome shotgun (WGS) entry which is preliminary data.</text>
</comment>
<protein>
    <submittedName>
        <fullName evidence="7">(apollo) hypothetical protein</fullName>
    </submittedName>
</protein>
<evidence type="ECO:0000256" key="4">
    <source>
        <dbReference type="ARBA" id="ARBA00022842"/>
    </source>
</evidence>
<dbReference type="GO" id="GO:0005737">
    <property type="term" value="C:cytoplasm"/>
    <property type="evidence" value="ECO:0007669"/>
    <property type="project" value="TreeGrafter"/>
</dbReference>
<evidence type="ECO:0000256" key="2">
    <source>
        <dbReference type="ARBA" id="ARBA00022679"/>
    </source>
</evidence>
<dbReference type="Pfam" id="PF00348">
    <property type="entry name" value="polyprenyl_synt"/>
    <property type="match status" value="1"/>
</dbReference>
<evidence type="ECO:0000313" key="7">
    <source>
        <dbReference type="EMBL" id="CAG4983342.1"/>
    </source>
</evidence>
<comment type="pathway">
    <text evidence="5">Pheromone biosynthesis.</text>
</comment>
<accession>A0A8S3WVA6</accession>
<dbReference type="Proteomes" id="UP000691718">
    <property type="component" value="Unassembled WGS sequence"/>
</dbReference>
<dbReference type="CDD" id="cd00385">
    <property type="entry name" value="Isoprenoid_Biosyn_C1"/>
    <property type="match status" value="1"/>
</dbReference>
<evidence type="ECO:0000256" key="1">
    <source>
        <dbReference type="ARBA" id="ARBA00001946"/>
    </source>
</evidence>
<evidence type="ECO:0000256" key="3">
    <source>
        <dbReference type="ARBA" id="ARBA00022723"/>
    </source>
</evidence>
<dbReference type="InterPro" id="IPR039702">
    <property type="entry name" value="FPS1-like"/>
</dbReference>
<dbReference type="PANTHER" id="PTHR11525:SF0">
    <property type="entry name" value="FARNESYL PYROPHOSPHATE SYNTHASE"/>
    <property type="match status" value="1"/>
</dbReference>
<keyword evidence="3" id="KW-0479">Metal-binding</keyword>
<organism evidence="7 8">
    <name type="scientific">Parnassius apollo</name>
    <name type="common">Apollo butterfly</name>
    <name type="synonym">Papilio apollo</name>
    <dbReference type="NCBI Taxonomy" id="110799"/>
    <lineage>
        <taxon>Eukaryota</taxon>
        <taxon>Metazoa</taxon>
        <taxon>Ecdysozoa</taxon>
        <taxon>Arthropoda</taxon>
        <taxon>Hexapoda</taxon>
        <taxon>Insecta</taxon>
        <taxon>Pterygota</taxon>
        <taxon>Neoptera</taxon>
        <taxon>Endopterygota</taxon>
        <taxon>Lepidoptera</taxon>
        <taxon>Glossata</taxon>
        <taxon>Ditrysia</taxon>
        <taxon>Papilionoidea</taxon>
        <taxon>Papilionidae</taxon>
        <taxon>Parnassiinae</taxon>
        <taxon>Parnassini</taxon>
        <taxon>Parnassius</taxon>
        <taxon>Parnassius</taxon>
    </lineage>
</organism>
<dbReference type="GO" id="GO:0046872">
    <property type="term" value="F:metal ion binding"/>
    <property type="evidence" value="ECO:0007669"/>
    <property type="project" value="UniProtKB-KW"/>
</dbReference>
<sequence>MNGRNDFTEYLDADGSRTGKSSTDISVGKCSWPAVSALQHCDAKQRKIFEENYGSWDPEHINRIQKLYSDLNMPKLYKEEIKSRYNTYLQKVNALPEDATPSPDVFRKILNFYRSYTDDASRYYFA</sequence>
<keyword evidence="8" id="KW-1185">Reference proteome</keyword>
<keyword evidence="4" id="KW-0460">Magnesium</keyword>
<dbReference type="PANTHER" id="PTHR11525">
    <property type="entry name" value="FARNESYL-PYROPHOSPHATE SYNTHETASE"/>
    <property type="match status" value="1"/>
</dbReference>
<name>A0A8S3WVA6_PARAO</name>
<evidence type="ECO:0000256" key="6">
    <source>
        <dbReference type="SAM" id="MobiDB-lite"/>
    </source>
</evidence>
<dbReference type="OrthoDB" id="10257492at2759"/>